<dbReference type="InterPro" id="IPR002305">
    <property type="entry name" value="aa-tRNA-synth_Ic"/>
</dbReference>
<keyword evidence="6 17" id="KW-0820">tRNA-binding</keyword>
<evidence type="ECO:0000256" key="5">
    <source>
        <dbReference type="ARBA" id="ARBA00022490"/>
    </source>
</evidence>
<dbReference type="PANTHER" id="PTHR13288:SF8">
    <property type="entry name" value="SPLICING FACTOR 45"/>
    <property type="match status" value="1"/>
</dbReference>
<keyword evidence="13 18" id="KW-0030">Aminoacyl-tRNA synthetase</keyword>
<feature type="domain" description="TRNA-binding" evidence="21">
    <location>
        <begin position="816"/>
        <end position="919"/>
    </location>
</feature>
<accession>A0A8S1D2R3</accession>
<keyword evidence="9 18" id="KW-0547">Nucleotide-binding</keyword>
<evidence type="ECO:0000259" key="21">
    <source>
        <dbReference type="PROSITE" id="PS50886"/>
    </source>
</evidence>
<evidence type="ECO:0000256" key="13">
    <source>
        <dbReference type="ARBA" id="ARBA00023146"/>
    </source>
</evidence>
<dbReference type="Pfam" id="PF01588">
    <property type="entry name" value="tRNA_bind"/>
    <property type="match status" value="1"/>
</dbReference>
<dbReference type="GO" id="GO:0000049">
    <property type="term" value="F:tRNA binding"/>
    <property type="evidence" value="ECO:0007669"/>
    <property type="project" value="UniProtKB-UniRule"/>
</dbReference>
<dbReference type="InterPro" id="IPR002307">
    <property type="entry name" value="Tyr-tRNA-ligase"/>
</dbReference>
<feature type="compositionally biased region" description="Basic and acidic residues" evidence="19">
    <location>
        <begin position="169"/>
        <end position="183"/>
    </location>
</feature>
<dbReference type="InterPro" id="IPR034653">
    <property type="entry name" value="SPF45_RRM"/>
</dbReference>
<dbReference type="InterPro" id="IPR002547">
    <property type="entry name" value="tRNA-bd_dom"/>
</dbReference>
<dbReference type="FunFam" id="1.10.240.10:FF:000004">
    <property type="entry name" value="Tyrosine--tRNA ligase"/>
    <property type="match status" value="1"/>
</dbReference>
<dbReference type="CDD" id="cd02799">
    <property type="entry name" value="tRNA_bind_EMAP-II_like"/>
    <property type="match status" value="1"/>
</dbReference>
<dbReference type="PROSITE" id="PS50174">
    <property type="entry name" value="G_PATCH"/>
    <property type="match status" value="1"/>
</dbReference>
<sequence>MPAKTGKISNYPDSQPGNEGCLVCIFSYYFYHIMSLYDDDDGMMKDKTDQVAGWSSGIKLMQSQLQLKQKSSAPSLLVNQTKKDPLKKPPPTLAPVINLKKAKSTPGDVKIEKRPIHVSGFHNDSRKHVLPITPMSHIPKTASNELEWNWDDEYDPMWPNDYENVVQDMKERKSRENDEERGKWKSKSNSGGGSNRDDTKRNGSNRYGEDTKRFKGFGGKRESDEEEEESPKPRVQRGGGAAIAPPPSLQEKQSPPRALSTPKSAGNTFEGGSVAAKIMAKFGYKEGQGLGRQEQGISTALQVEKTSKRGGRIVHEPPPVSTLFGGAPASPPPLNLFAPPPPPAPSAPSGVTADDVNITEMMRNPSKAVLLRNMVGPGEVDADLEPEVKDECITKYGDVVKVVIKEIPNVVPEEAVQIYVEFKRMESAIKAVVDLNGRFFGGRQKKFYFLQAAKMSLSWEERKNLISRNLQEVLGEDKMVELLKNPDKEFSIYWGTATTGKPHIAYFVPMSKIADFLRADCKVTILFADLHAYLDNMKAPWELLARRTDYYEIVIKEMLKSIDVPLDKLEFVRGTDYQLSKEYTLDVYRLSSVITEHDAKKAGAEVVKQVEHPLLSGLLYPGLQALDEEYLKVDAQFGGVDQRKIFTFSEKYLPQLGYAKRIHLMNPMVPGLTGGKMSSSEEDSKIDILDSPANIKKKLKKAFCEPGEILKNGVLSFVKHVIFPIYKPGQGFKINRTPENGGEVVYNNYESLETAFVKLEVHPGDLKASVEAELNKLLDPIRKAFESPELKKLVQAAYPAVSKKGGAAAAGGDEMAPHRLDIRVGKIVEVFKHPDAEALYVEKINVGDAEPRTIVSGLVNFVPIEEMQNRMVVVLCNLKPAKMRGVESCGMVLCASVDDPKAVEPLMPPKDSEPGDKISVEGYEVGAPDECLNPKKKVWEKLQADLKTNGNMEAEWQGNLLISRRGKLTCKTLKNAPINVSSHSFHISKMVVLFYKLTTSPLARIVKAFS</sequence>
<evidence type="ECO:0000256" key="16">
    <source>
        <dbReference type="ARBA" id="ARBA00048400"/>
    </source>
</evidence>
<dbReference type="GO" id="GO:0045292">
    <property type="term" value="P:mRNA cis splicing, via spliceosome"/>
    <property type="evidence" value="ECO:0007669"/>
    <property type="project" value="InterPro"/>
</dbReference>
<keyword evidence="23" id="KW-1185">Reference proteome</keyword>
<keyword evidence="12 18" id="KW-0648">Protein biosynthesis</keyword>
<dbReference type="GO" id="GO:0005737">
    <property type="term" value="C:cytoplasm"/>
    <property type="evidence" value="ECO:0007669"/>
    <property type="project" value="UniProtKB-SubCell"/>
</dbReference>
<feature type="compositionally biased region" description="Basic and acidic residues" evidence="19">
    <location>
        <begin position="195"/>
        <end position="223"/>
    </location>
</feature>
<dbReference type="EMBL" id="CADEPI010000152">
    <property type="protein sequence ID" value="CAB3377840.1"/>
    <property type="molecule type" value="Genomic_DNA"/>
</dbReference>
<dbReference type="NCBIfam" id="TIGR00234">
    <property type="entry name" value="tyrS"/>
    <property type="match status" value="1"/>
</dbReference>
<comment type="similarity">
    <text evidence="4">Belongs to the RRM half pint family.</text>
</comment>
<dbReference type="Gene3D" id="3.30.70.330">
    <property type="match status" value="1"/>
</dbReference>
<evidence type="ECO:0000256" key="3">
    <source>
        <dbReference type="ARBA" id="ARBA00005594"/>
    </source>
</evidence>
<dbReference type="GO" id="GO:0004831">
    <property type="term" value="F:tyrosine-tRNA ligase activity"/>
    <property type="evidence" value="ECO:0007669"/>
    <property type="project" value="UniProtKB-EC"/>
</dbReference>
<dbReference type="CDD" id="cd00805">
    <property type="entry name" value="TyrRS_core"/>
    <property type="match status" value="1"/>
</dbReference>
<dbReference type="FunFam" id="3.30.70.330:FF:000382">
    <property type="entry name" value="G-patch domain-containing protein"/>
    <property type="match status" value="1"/>
</dbReference>
<dbReference type="CDD" id="cd12647">
    <property type="entry name" value="RRM_UHM_SPF45"/>
    <property type="match status" value="1"/>
</dbReference>
<evidence type="ECO:0000256" key="8">
    <source>
        <dbReference type="ARBA" id="ARBA00022664"/>
    </source>
</evidence>
<evidence type="ECO:0000313" key="22">
    <source>
        <dbReference type="EMBL" id="CAB3377840.1"/>
    </source>
</evidence>
<dbReference type="EC" id="6.1.1.1" evidence="18"/>
<dbReference type="FunFam" id="3.40.50.620:FF:000040">
    <property type="entry name" value="Tyrosine--tRNA ligase"/>
    <property type="match status" value="1"/>
</dbReference>
<dbReference type="GO" id="GO:0071011">
    <property type="term" value="C:precatalytic spliceosome"/>
    <property type="evidence" value="ECO:0007669"/>
    <property type="project" value="TreeGrafter"/>
</dbReference>
<evidence type="ECO:0000256" key="6">
    <source>
        <dbReference type="ARBA" id="ARBA00022555"/>
    </source>
</evidence>
<dbReference type="SMART" id="SM00361">
    <property type="entry name" value="RRM_1"/>
    <property type="match status" value="1"/>
</dbReference>
<dbReference type="Gene3D" id="1.10.240.10">
    <property type="entry name" value="Tyrosyl-Transfer RNA Synthetase"/>
    <property type="match status" value="1"/>
</dbReference>
<evidence type="ECO:0000256" key="4">
    <source>
        <dbReference type="ARBA" id="ARBA00005987"/>
    </source>
</evidence>
<dbReference type="InterPro" id="IPR014729">
    <property type="entry name" value="Rossmann-like_a/b/a_fold"/>
</dbReference>
<evidence type="ECO:0000256" key="15">
    <source>
        <dbReference type="ARBA" id="ARBA00023242"/>
    </source>
</evidence>
<evidence type="ECO:0000256" key="9">
    <source>
        <dbReference type="ARBA" id="ARBA00022741"/>
    </source>
</evidence>
<evidence type="ECO:0000256" key="19">
    <source>
        <dbReference type="SAM" id="MobiDB-lite"/>
    </source>
</evidence>
<feature type="region of interest" description="Disordered" evidence="19">
    <location>
        <begin position="169"/>
        <end position="268"/>
    </location>
</feature>
<evidence type="ECO:0000256" key="10">
    <source>
        <dbReference type="ARBA" id="ARBA00022840"/>
    </source>
</evidence>
<organism evidence="22 23">
    <name type="scientific">Cloeon dipterum</name>
    <dbReference type="NCBI Taxonomy" id="197152"/>
    <lineage>
        <taxon>Eukaryota</taxon>
        <taxon>Metazoa</taxon>
        <taxon>Ecdysozoa</taxon>
        <taxon>Arthropoda</taxon>
        <taxon>Hexapoda</taxon>
        <taxon>Insecta</taxon>
        <taxon>Pterygota</taxon>
        <taxon>Palaeoptera</taxon>
        <taxon>Ephemeroptera</taxon>
        <taxon>Pisciforma</taxon>
        <taxon>Baetidae</taxon>
        <taxon>Cloeon</taxon>
    </lineage>
</organism>
<keyword evidence="15" id="KW-0539">Nucleus</keyword>
<comment type="caution">
    <text evidence="22">The sequence shown here is derived from an EMBL/GenBank/DDBJ whole genome shotgun (WGS) entry which is preliminary data.</text>
</comment>
<dbReference type="SMART" id="SM00443">
    <property type="entry name" value="G_patch"/>
    <property type="match status" value="1"/>
</dbReference>
<keyword evidence="8" id="KW-0507">mRNA processing</keyword>
<dbReference type="InterPro" id="IPR012677">
    <property type="entry name" value="Nucleotide-bd_a/b_plait_sf"/>
</dbReference>
<dbReference type="Pfam" id="PF01585">
    <property type="entry name" value="G-patch"/>
    <property type="match status" value="1"/>
</dbReference>
<protein>
    <recommendedName>
        <fullName evidence="18">Tyrosine--tRNA ligase</fullName>
        <ecNumber evidence="18">6.1.1.1</ecNumber>
    </recommendedName>
    <alternativeName>
        <fullName evidence="18">Tyrosyl-tRNA synthetase</fullName>
    </alternativeName>
</protein>
<dbReference type="GO" id="GO:0000380">
    <property type="term" value="P:alternative mRNA splicing, via spliceosome"/>
    <property type="evidence" value="ECO:0007669"/>
    <property type="project" value="TreeGrafter"/>
</dbReference>
<dbReference type="FunFam" id="2.40.50.140:FF:000047">
    <property type="entry name" value="tyrosine--tRNA ligase, cytoplasmic isoform X2"/>
    <property type="match status" value="1"/>
</dbReference>
<dbReference type="InterPro" id="IPR040052">
    <property type="entry name" value="RBM17"/>
</dbReference>
<comment type="catalytic activity">
    <reaction evidence="16">
        <text>tRNA(Tyr) + L-tyrosine + ATP = L-tyrosyl-tRNA(Tyr) + AMP + diphosphate + H(+)</text>
        <dbReference type="Rhea" id="RHEA:10220"/>
        <dbReference type="Rhea" id="RHEA-COMP:9706"/>
        <dbReference type="Rhea" id="RHEA-COMP:9707"/>
        <dbReference type="ChEBI" id="CHEBI:15378"/>
        <dbReference type="ChEBI" id="CHEBI:30616"/>
        <dbReference type="ChEBI" id="CHEBI:33019"/>
        <dbReference type="ChEBI" id="CHEBI:58315"/>
        <dbReference type="ChEBI" id="CHEBI:78442"/>
        <dbReference type="ChEBI" id="CHEBI:78536"/>
        <dbReference type="ChEBI" id="CHEBI:456215"/>
        <dbReference type="EC" id="6.1.1.1"/>
    </reaction>
    <physiologicalReaction direction="left-to-right" evidence="16">
        <dbReference type="Rhea" id="RHEA:10221"/>
    </physiologicalReaction>
</comment>
<dbReference type="OrthoDB" id="197206at2759"/>
<evidence type="ECO:0000256" key="11">
    <source>
        <dbReference type="ARBA" id="ARBA00022884"/>
    </source>
</evidence>
<evidence type="ECO:0000256" key="12">
    <source>
        <dbReference type="ARBA" id="ARBA00022917"/>
    </source>
</evidence>
<reference evidence="22 23" key="1">
    <citation type="submission" date="2020-04" db="EMBL/GenBank/DDBJ databases">
        <authorList>
            <person name="Alioto T."/>
            <person name="Alioto T."/>
            <person name="Gomez Garrido J."/>
        </authorList>
    </citation>
    <scope>NUCLEOTIDE SEQUENCE [LARGE SCALE GENOMIC DNA]</scope>
</reference>
<dbReference type="NCBIfam" id="NF006330">
    <property type="entry name" value="PRK08560.1"/>
    <property type="match status" value="1"/>
</dbReference>
<keyword evidence="14" id="KW-0508">mRNA splicing</keyword>
<dbReference type="InterPro" id="IPR012340">
    <property type="entry name" value="NA-bd_OB-fold"/>
</dbReference>
<name>A0A8S1D2R3_9INSE</name>
<proteinExistence type="inferred from homology"/>
<dbReference type="InterPro" id="IPR000467">
    <property type="entry name" value="G_patch_dom"/>
</dbReference>
<evidence type="ECO:0000256" key="1">
    <source>
        <dbReference type="ARBA" id="ARBA00004123"/>
    </source>
</evidence>
<dbReference type="Gene3D" id="3.40.50.620">
    <property type="entry name" value="HUPs"/>
    <property type="match status" value="1"/>
</dbReference>
<evidence type="ECO:0000256" key="18">
    <source>
        <dbReference type="RuleBase" id="RU361234"/>
    </source>
</evidence>
<dbReference type="GO" id="GO:0006437">
    <property type="term" value="P:tyrosyl-tRNA aminoacylation"/>
    <property type="evidence" value="ECO:0007669"/>
    <property type="project" value="InterPro"/>
</dbReference>
<dbReference type="InterPro" id="IPR035979">
    <property type="entry name" value="RBD_domain_sf"/>
</dbReference>
<dbReference type="InterPro" id="IPR003954">
    <property type="entry name" value="RRM_euk-type"/>
</dbReference>
<keyword evidence="11 17" id="KW-0694">RNA-binding</keyword>
<dbReference type="PANTHER" id="PTHR13288">
    <property type="entry name" value="SPLICING FACTOR 45 SPF45"/>
    <property type="match status" value="1"/>
</dbReference>
<comment type="similarity">
    <text evidence="3 18">Belongs to the class-I aminoacyl-tRNA synthetase family.</text>
</comment>
<dbReference type="Proteomes" id="UP000494165">
    <property type="component" value="Unassembled WGS sequence"/>
</dbReference>
<dbReference type="GO" id="GO:0005524">
    <property type="term" value="F:ATP binding"/>
    <property type="evidence" value="ECO:0007669"/>
    <property type="project" value="UniProtKB-KW"/>
</dbReference>
<evidence type="ECO:0000256" key="17">
    <source>
        <dbReference type="PROSITE-ProRule" id="PRU00209"/>
    </source>
</evidence>
<dbReference type="Pfam" id="PF00579">
    <property type="entry name" value="tRNA-synt_1b"/>
    <property type="match status" value="1"/>
</dbReference>
<evidence type="ECO:0000256" key="7">
    <source>
        <dbReference type="ARBA" id="ARBA00022598"/>
    </source>
</evidence>
<dbReference type="SUPFAM" id="SSF50249">
    <property type="entry name" value="Nucleic acid-binding proteins"/>
    <property type="match status" value="1"/>
</dbReference>
<dbReference type="PROSITE" id="PS50886">
    <property type="entry name" value="TRBD"/>
    <property type="match status" value="1"/>
</dbReference>
<keyword evidence="5" id="KW-0963">Cytoplasm</keyword>
<dbReference type="PRINTS" id="PR01040">
    <property type="entry name" value="TRNASYNTHTYR"/>
</dbReference>
<evidence type="ECO:0000259" key="20">
    <source>
        <dbReference type="PROSITE" id="PS50174"/>
    </source>
</evidence>
<evidence type="ECO:0000256" key="2">
    <source>
        <dbReference type="ARBA" id="ARBA00004496"/>
    </source>
</evidence>
<dbReference type="GO" id="GO:0006950">
    <property type="term" value="P:response to stress"/>
    <property type="evidence" value="ECO:0007669"/>
    <property type="project" value="UniProtKB-ARBA"/>
</dbReference>
<keyword evidence="7 18" id="KW-0436">Ligase</keyword>
<dbReference type="SUPFAM" id="SSF54928">
    <property type="entry name" value="RNA-binding domain, RBD"/>
    <property type="match status" value="1"/>
</dbReference>
<gene>
    <name evidence="22" type="ORF">CLODIP_2_CD05817</name>
</gene>
<dbReference type="SUPFAM" id="SSF52374">
    <property type="entry name" value="Nucleotidylyl transferase"/>
    <property type="match status" value="1"/>
</dbReference>
<dbReference type="Gene3D" id="2.40.50.140">
    <property type="entry name" value="Nucleic acid-binding proteins"/>
    <property type="match status" value="1"/>
</dbReference>
<comment type="subcellular location">
    <subcellularLocation>
        <location evidence="2">Cytoplasm</location>
    </subcellularLocation>
    <subcellularLocation>
        <location evidence="1">Nucleus</location>
    </subcellularLocation>
</comment>
<feature type="domain" description="G-patch" evidence="20">
    <location>
        <begin position="271"/>
        <end position="317"/>
    </location>
</feature>
<keyword evidence="10 18" id="KW-0067">ATP-binding</keyword>
<evidence type="ECO:0000256" key="14">
    <source>
        <dbReference type="ARBA" id="ARBA00023187"/>
    </source>
</evidence>
<evidence type="ECO:0000313" key="23">
    <source>
        <dbReference type="Proteomes" id="UP000494165"/>
    </source>
</evidence>
<dbReference type="AlphaFoldDB" id="A0A8S1D2R3"/>